<dbReference type="InterPro" id="IPR023696">
    <property type="entry name" value="Ureohydrolase_dom_sf"/>
</dbReference>
<accession>A0ABY4KGE4</accession>
<sequence length="382" mass="43812">MAFDFLEPVEASVLDFVENLNSQTLGKKTVFHTKEDFPDLNKIKIAIVGVLENRGSSSSENVDLSFVRKEFYTLYPGNWHSTIADLGDIPQGNSQEDTYYAVSKIVSELIKKQIVPIVIGGSQDLTYAMYRSYDNLDQMVNLVTIDNKFDFGKDEARNTSDSYLSKIIINEPTNLFNYSNLGFQTYYNSQEEIDLIEKLYFDAYRLGEVSSNLSLAEPVFRDGDIVSVDLTAIKSADSGNFVTFTPNGFNGKEICALSRYAGLSDKVSSFGIFNHNNLTNESVLIAQIIWYFLEGYNFRSLEYPNLNQNIFLKYIVPVDDIELIFFKSPKTERWWIEIPFISNVNNKLKKNTLLPCTHEDYLRACDQEIPERWWKAQRKNLV</sequence>
<evidence type="ECO:0000313" key="2">
    <source>
        <dbReference type="EMBL" id="UPQ79876.1"/>
    </source>
</evidence>
<dbReference type="Pfam" id="PF00491">
    <property type="entry name" value="Arginase"/>
    <property type="match status" value="1"/>
</dbReference>
<organism evidence="2 3">
    <name type="scientific">Flavobacterium azooxidireducens</name>
    <dbReference type="NCBI Taxonomy" id="1871076"/>
    <lineage>
        <taxon>Bacteria</taxon>
        <taxon>Pseudomonadati</taxon>
        <taxon>Bacteroidota</taxon>
        <taxon>Flavobacteriia</taxon>
        <taxon>Flavobacteriales</taxon>
        <taxon>Flavobacteriaceae</taxon>
        <taxon>Flavobacterium</taxon>
    </lineage>
</organism>
<dbReference type="PROSITE" id="PS51409">
    <property type="entry name" value="ARGINASE_2"/>
    <property type="match status" value="1"/>
</dbReference>
<dbReference type="SUPFAM" id="SSF52768">
    <property type="entry name" value="Arginase/deacetylase"/>
    <property type="match status" value="1"/>
</dbReference>
<evidence type="ECO:0000313" key="3">
    <source>
        <dbReference type="Proteomes" id="UP000830583"/>
    </source>
</evidence>
<evidence type="ECO:0000256" key="1">
    <source>
        <dbReference type="PROSITE-ProRule" id="PRU00742"/>
    </source>
</evidence>
<dbReference type="EMBL" id="CP096205">
    <property type="protein sequence ID" value="UPQ79876.1"/>
    <property type="molecule type" value="Genomic_DNA"/>
</dbReference>
<dbReference type="Proteomes" id="UP000830583">
    <property type="component" value="Chromosome"/>
</dbReference>
<dbReference type="CDD" id="cd09988">
    <property type="entry name" value="Formimidoylglutamase"/>
    <property type="match status" value="1"/>
</dbReference>
<dbReference type="RefSeq" id="WP_248435367.1">
    <property type="nucleotide sequence ID" value="NZ_CP096205.1"/>
</dbReference>
<gene>
    <name evidence="2" type="ORF">M0M57_03355</name>
</gene>
<reference evidence="2" key="1">
    <citation type="submission" date="2022-04" db="EMBL/GenBank/DDBJ databases">
        <title>Consumption of N2O by Flavobacterium azooxidireducens sp. nov. isolated from Decomposing Leaf Litter of Phragmites australis (Cav.).</title>
        <authorList>
            <person name="Behrendt U."/>
            <person name="Spanner T."/>
            <person name="Augustin J."/>
            <person name="Horn M.A."/>
            <person name="Kolb S."/>
            <person name="Ulrich A."/>
        </authorList>
    </citation>
    <scope>NUCLEOTIDE SEQUENCE</scope>
    <source>
        <strain evidence="2">IGB 4-14</strain>
    </source>
</reference>
<keyword evidence="3" id="KW-1185">Reference proteome</keyword>
<dbReference type="Gene3D" id="3.40.800.10">
    <property type="entry name" value="Ureohydrolase domain"/>
    <property type="match status" value="1"/>
</dbReference>
<comment type="similarity">
    <text evidence="1">Belongs to the arginase family.</text>
</comment>
<name>A0ABY4KGE4_9FLAO</name>
<proteinExistence type="inferred from homology"/>
<dbReference type="InterPro" id="IPR006035">
    <property type="entry name" value="Ureohydrolase"/>
</dbReference>
<protein>
    <submittedName>
        <fullName evidence="2">Formimidoylglutamase</fullName>
    </submittedName>
</protein>